<organism evidence="7 8">
    <name type="scientific">Datura stramonium</name>
    <name type="common">Jimsonweed</name>
    <name type="synonym">Common thornapple</name>
    <dbReference type="NCBI Taxonomy" id="4076"/>
    <lineage>
        <taxon>Eukaryota</taxon>
        <taxon>Viridiplantae</taxon>
        <taxon>Streptophyta</taxon>
        <taxon>Embryophyta</taxon>
        <taxon>Tracheophyta</taxon>
        <taxon>Spermatophyta</taxon>
        <taxon>Magnoliopsida</taxon>
        <taxon>eudicotyledons</taxon>
        <taxon>Gunneridae</taxon>
        <taxon>Pentapetalae</taxon>
        <taxon>asterids</taxon>
        <taxon>lamiids</taxon>
        <taxon>Solanales</taxon>
        <taxon>Solanaceae</taxon>
        <taxon>Solanoideae</taxon>
        <taxon>Datureae</taxon>
        <taxon>Datura</taxon>
    </lineage>
</organism>
<dbReference type="PANTHER" id="PTHR42765:SF1">
    <property type="entry name" value="ISOLEUCINE--TRNA LIGASE, MITOCHONDRIAL"/>
    <property type="match status" value="1"/>
</dbReference>
<dbReference type="Gene3D" id="1.10.730.20">
    <property type="match status" value="1"/>
</dbReference>
<dbReference type="Pfam" id="PF00133">
    <property type="entry name" value="tRNA-synt_1"/>
    <property type="match status" value="1"/>
</dbReference>
<dbReference type="InterPro" id="IPR009008">
    <property type="entry name" value="Val/Leu/Ile-tRNA-synth_edit"/>
</dbReference>
<evidence type="ECO:0000256" key="2">
    <source>
        <dbReference type="ARBA" id="ARBA00022741"/>
    </source>
</evidence>
<name>A0ABS8WEK6_DATST</name>
<dbReference type="Gene3D" id="1.10.10.830">
    <property type="entry name" value="Ile-tRNA synthetase CP2 domain-like"/>
    <property type="match status" value="1"/>
</dbReference>
<keyword evidence="2" id="KW-0547">Nucleotide-binding</keyword>
<reference evidence="7 8" key="1">
    <citation type="journal article" date="2021" name="BMC Genomics">
        <title>Datura genome reveals duplications of psychoactive alkaloid biosynthetic genes and high mutation rate following tissue culture.</title>
        <authorList>
            <person name="Rajewski A."/>
            <person name="Carter-House D."/>
            <person name="Stajich J."/>
            <person name="Litt A."/>
        </authorList>
    </citation>
    <scope>NUCLEOTIDE SEQUENCE [LARGE SCALE GENOMIC DNA]</scope>
    <source>
        <strain evidence="7">AR-01</strain>
    </source>
</reference>
<dbReference type="InterPro" id="IPR009080">
    <property type="entry name" value="tRNAsynth_Ia_anticodon-bd"/>
</dbReference>
<comment type="caution">
    <text evidence="7">The sequence shown here is derived from an EMBL/GenBank/DDBJ whole genome shotgun (WGS) entry which is preliminary data.</text>
</comment>
<dbReference type="SUPFAM" id="SSF47323">
    <property type="entry name" value="Anticodon-binding domain of a subclass of class I aminoacyl-tRNA synthetases"/>
    <property type="match status" value="1"/>
</dbReference>
<dbReference type="SUPFAM" id="SSF50677">
    <property type="entry name" value="ValRS/IleRS/LeuRS editing domain"/>
    <property type="match status" value="1"/>
</dbReference>
<keyword evidence="3" id="KW-0067">ATP-binding</keyword>
<gene>
    <name evidence="7" type="ORF">HAX54_044422</name>
</gene>
<dbReference type="InterPro" id="IPR050081">
    <property type="entry name" value="Ile-tRNA_ligase"/>
</dbReference>
<dbReference type="InterPro" id="IPR002300">
    <property type="entry name" value="aa-tRNA-synth_Ia"/>
</dbReference>
<dbReference type="PANTHER" id="PTHR42765">
    <property type="entry name" value="SOLEUCYL-TRNA SYNTHETASE"/>
    <property type="match status" value="1"/>
</dbReference>
<evidence type="ECO:0000256" key="3">
    <source>
        <dbReference type="ARBA" id="ARBA00022840"/>
    </source>
</evidence>
<dbReference type="Proteomes" id="UP000823775">
    <property type="component" value="Unassembled WGS sequence"/>
</dbReference>
<keyword evidence="8" id="KW-1185">Reference proteome</keyword>
<protein>
    <recommendedName>
        <fullName evidence="6">Aminoacyl-tRNA synthetase class Ia domain-containing protein</fullName>
    </recommendedName>
</protein>
<evidence type="ECO:0000256" key="1">
    <source>
        <dbReference type="ARBA" id="ARBA00022598"/>
    </source>
</evidence>
<sequence length="563" mass="64625">MSSSHLLPERSCSLLHQRPTSNFSQYTILDGRECPVVIGGDYITTESGTGLVHTAPGHGQEDYLNIWGLDVLGNGNVAVDYLDEHLSMVMVEPYKHKYPYDWRTKKPTIFRATEQWFASVEGFVDAAMDTINQVTWIPSQEPLMNEETIDHIKSIISQKGSDAWWYMTVEELLPEKYRDKASNYEKGTDTMDVWFDSGSSWAAVLDKKALVSLQIFILRGQINIVSFVKCLTYTPEIANTLRFLLANLHDWKADYTVPYSDLPMIDQHALFQLANVVNNIRESYDSYQFFKIFQLYFVMRRTGFRVLAAWRIFWDKWETSTKKYGRKYLFNRKKKVRRAREPWSNGKSCLEVTYRSWVPVAESVTDTCVRIGCLRMLCVRGYPFLLRKQNREAVDSYLVLLGSLLKQKSLNNCGSEEARHGQVFLAENVETQEQQILFAGNVIQRFDLIDLSNFCLNVRKIGTFASVSNVGVEVSLSIKLKGEIPSALLSRGPKLQREEEFHCAVDVVAVKILRNLQNICFCIAVIKSSYQSVPEYEWCATDDAKELERPTGLLAESERKNLK</sequence>
<evidence type="ECO:0000259" key="6">
    <source>
        <dbReference type="Pfam" id="PF00133"/>
    </source>
</evidence>
<keyword evidence="1" id="KW-0436">Ligase</keyword>
<dbReference type="EMBL" id="JACEIK010006769">
    <property type="protein sequence ID" value="MCE3049230.1"/>
    <property type="molecule type" value="Genomic_DNA"/>
</dbReference>
<dbReference type="SUPFAM" id="SSF52374">
    <property type="entry name" value="Nucleotidylyl transferase"/>
    <property type="match status" value="1"/>
</dbReference>
<proteinExistence type="predicted"/>
<keyword evidence="4" id="KW-0648">Protein biosynthesis</keyword>
<keyword evidence="5" id="KW-0030">Aminoacyl-tRNA synthetase</keyword>
<dbReference type="Gene3D" id="3.90.740.10">
    <property type="entry name" value="Valyl/Leucyl/Isoleucyl-tRNA synthetase, editing domain"/>
    <property type="match status" value="1"/>
</dbReference>
<evidence type="ECO:0000256" key="5">
    <source>
        <dbReference type="ARBA" id="ARBA00023146"/>
    </source>
</evidence>
<accession>A0ABS8WEK6</accession>
<evidence type="ECO:0000256" key="4">
    <source>
        <dbReference type="ARBA" id="ARBA00022917"/>
    </source>
</evidence>
<feature type="domain" description="Aminoacyl-tRNA synthetase class Ia" evidence="6">
    <location>
        <begin position="142"/>
        <end position="206"/>
    </location>
</feature>
<evidence type="ECO:0000313" key="8">
    <source>
        <dbReference type="Proteomes" id="UP000823775"/>
    </source>
</evidence>
<evidence type="ECO:0000313" key="7">
    <source>
        <dbReference type="EMBL" id="MCE3049230.1"/>
    </source>
</evidence>